<keyword evidence="5 11" id="KW-0812">Transmembrane</keyword>
<dbReference type="GO" id="GO:0000026">
    <property type="term" value="F:alpha-1,2-mannosyltransferase activity"/>
    <property type="evidence" value="ECO:0007669"/>
    <property type="project" value="TreeGrafter"/>
</dbReference>
<organism evidence="12 13">
    <name type="scientific">Metarhizium robertsii</name>
    <dbReference type="NCBI Taxonomy" id="568076"/>
    <lineage>
        <taxon>Eukaryota</taxon>
        <taxon>Fungi</taxon>
        <taxon>Dikarya</taxon>
        <taxon>Ascomycota</taxon>
        <taxon>Pezizomycotina</taxon>
        <taxon>Sordariomycetes</taxon>
        <taxon>Hypocreomycetidae</taxon>
        <taxon>Hypocreales</taxon>
        <taxon>Clavicipitaceae</taxon>
        <taxon>Metarhizium</taxon>
    </lineage>
</organism>
<dbReference type="EMBL" id="JELW01000020">
    <property type="protein sequence ID" value="EXU99279.1"/>
    <property type="molecule type" value="Genomic_DNA"/>
</dbReference>
<evidence type="ECO:0000256" key="4">
    <source>
        <dbReference type="ARBA" id="ARBA00022679"/>
    </source>
</evidence>
<name>A0A014N1B3_9HYPO</name>
<comment type="similarity">
    <text evidence="3">Belongs to the MNN1/MNT family.</text>
</comment>
<keyword evidence="7 11" id="KW-1133">Transmembrane helix</keyword>
<evidence type="ECO:0000313" key="12">
    <source>
        <dbReference type="EMBL" id="EXU99279.1"/>
    </source>
</evidence>
<keyword evidence="4 12" id="KW-0808">Transferase</keyword>
<feature type="region of interest" description="Disordered" evidence="10">
    <location>
        <begin position="494"/>
        <end position="528"/>
    </location>
</feature>
<dbReference type="PANTHER" id="PTHR31646">
    <property type="entry name" value="ALPHA-1,2-MANNOSYLTRANSFERASE MNN2"/>
    <property type="match status" value="1"/>
</dbReference>
<dbReference type="InterPro" id="IPR029044">
    <property type="entry name" value="Nucleotide-diphossugar_trans"/>
</dbReference>
<evidence type="ECO:0000256" key="7">
    <source>
        <dbReference type="ARBA" id="ARBA00022989"/>
    </source>
</evidence>
<keyword evidence="8" id="KW-0333">Golgi apparatus</keyword>
<dbReference type="Pfam" id="PF11051">
    <property type="entry name" value="Mannosyl_trans3"/>
    <property type="match status" value="1"/>
</dbReference>
<dbReference type="HOGENOM" id="CLU_602812_0_0_1"/>
<evidence type="ECO:0000256" key="1">
    <source>
        <dbReference type="ARBA" id="ARBA00004323"/>
    </source>
</evidence>
<dbReference type="eggNOG" id="ENOG502QQ16">
    <property type="taxonomic scope" value="Eukaryota"/>
</dbReference>
<evidence type="ECO:0000256" key="11">
    <source>
        <dbReference type="SAM" id="Phobius"/>
    </source>
</evidence>
<protein>
    <submittedName>
        <fullName evidence="12">Alpha-mannosyltransferase (Glycosyl transferase family 71) domain protein</fullName>
    </submittedName>
</protein>
<evidence type="ECO:0000256" key="2">
    <source>
        <dbReference type="ARBA" id="ARBA00004922"/>
    </source>
</evidence>
<dbReference type="AlphaFoldDB" id="A0A014N1B3"/>
<dbReference type="Proteomes" id="UP000030151">
    <property type="component" value="Unassembled WGS sequence"/>
</dbReference>
<dbReference type="OrthoDB" id="4484309at2759"/>
<evidence type="ECO:0000256" key="3">
    <source>
        <dbReference type="ARBA" id="ARBA00009105"/>
    </source>
</evidence>
<keyword evidence="9 11" id="KW-0472">Membrane</keyword>
<evidence type="ECO:0000256" key="10">
    <source>
        <dbReference type="SAM" id="MobiDB-lite"/>
    </source>
</evidence>
<keyword evidence="12" id="KW-0328">Glycosyltransferase</keyword>
<evidence type="ECO:0000256" key="6">
    <source>
        <dbReference type="ARBA" id="ARBA00022968"/>
    </source>
</evidence>
<dbReference type="SUPFAM" id="SSF53448">
    <property type="entry name" value="Nucleotide-diphospho-sugar transferases"/>
    <property type="match status" value="1"/>
</dbReference>
<proteinExistence type="inferred from homology"/>
<evidence type="ECO:0000256" key="8">
    <source>
        <dbReference type="ARBA" id="ARBA00023034"/>
    </source>
</evidence>
<comment type="subcellular location">
    <subcellularLocation>
        <location evidence="1">Golgi apparatus membrane</location>
        <topology evidence="1">Single-pass type II membrane protein</topology>
    </subcellularLocation>
</comment>
<dbReference type="PANTHER" id="PTHR31646:SF1">
    <property type="entry name" value="ALPHA-1,2-MANNOSYLTRANSFERASE MNN2"/>
    <property type="match status" value="1"/>
</dbReference>
<feature type="transmembrane region" description="Helical" evidence="11">
    <location>
        <begin position="12"/>
        <end position="33"/>
    </location>
</feature>
<dbReference type="GO" id="GO:0000139">
    <property type="term" value="C:Golgi membrane"/>
    <property type="evidence" value="ECO:0007669"/>
    <property type="project" value="UniProtKB-SubCell"/>
</dbReference>
<accession>A0A014N1B3</accession>
<dbReference type="InterPro" id="IPR022751">
    <property type="entry name" value="Alpha_mannosyltransferase"/>
</dbReference>
<evidence type="ECO:0000256" key="5">
    <source>
        <dbReference type="ARBA" id="ARBA00022692"/>
    </source>
</evidence>
<keyword evidence="6" id="KW-0735">Signal-anchor</keyword>
<comment type="caution">
    <text evidence="12">The sequence shown here is derived from an EMBL/GenBank/DDBJ whole genome shotgun (WGS) entry which is preliminary data.</text>
</comment>
<feature type="compositionally biased region" description="Basic and acidic residues" evidence="10">
    <location>
        <begin position="515"/>
        <end position="528"/>
    </location>
</feature>
<dbReference type="GO" id="GO:0046354">
    <property type="term" value="P:mannan biosynthetic process"/>
    <property type="evidence" value="ECO:0007669"/>
    <property type="project" value="TreeGrafter"/>
</dbReference>
<evidence type="ECO:0000256" key="9">
    <source>
        <dbReference type="ARBA" id="ARBA00023136"/>
    </source>
</evidence>
<gene>
    <name evidence="12" type="ORF">X797_007709</name>
</gene>
<evidence type="ECO:0000313" key="13">
    <source>
        <dbReference type="Proteomes" id="UP000030151"/>
    </source>
</evidence>
<comment type="pathway">
    <text evidence="2">Protein modification; protein glycosylation.</text>
</comment>
<reference evidence="12 13" key="1">
    <citation type="submission" date="2014-02" db="EMBL/GenBank/DDBJ databases">
        <title>The genome sequence of the entomopathogenic fungus Metarhizium robertsii ARSEF 2575.</title>
        <authorList>
            <person name="Giuliano Garisto Donzelli B."/>
            <person name="Roe B.A."/>
            <person name="Macmil S.L."/>
            <person name="Krasnoff S.B."/>
            <person name="Gibson D.M."/>
        </authorList>
    </citation>
    <scope>NUCLEOTIDE SEQUENCE [LARGE SCALE GENOMIC DNA]</scope>
    <source>
        <strain evidence="12 13">ARSEF 2575</strain>
    </source>
</reference>
<sequence length="528" mass="60831">MTKFEKILQRRLRASRVAIGVALGFTLLFIRFYHNTVDPFAQYAGNTMPCPPSRINKYAIKPPPAQDGRFLANLWHTLQPLFDQHKPDPAYINKPLVYELPDKDILGDFFSLTNEEAENTRANHMELVGKLPPYPKGHFGGRGVVVLAGGRYSEFAATSIGMLRELGSKLPVEVWLNDDGDEAWCNELPLEGMVCRRLTDYMNLDDLPHPYQWKVFTMLYSTFEDILFIDADSIPVKNPDFLFDSAVYKNHGVILWPDYWKHTGSPLLPYLIGINSTRLSDILTSETSVESGQLVWNKKTHWKSLVLAAYYNYFGPDFWYTVFNNGWQGWGDKDTFPAALKAAQQDYYQVSHEIVTIFVQGTSDGIGMLQSDPTNKAEHKPLFLHMNMIKWGARDLLCTENCDKIKDQGDHPFHMIDERSQIYKHLREGMRIFAVGQLFQGNIDPEPDMWRVVEHNACRTSRASWHMCKNARSHMERTFGFDFTEYREEMNEGGNADPQICIEGPWVKPSRAKPKPKDWAKDYEETYE</sequence>